<dbReference type="InterPro" id="IPR053242">
    <property type="entry name" value="PAM2-like_domain"/>
</dbReference>
<feature type="compositionally biased region" description="Low complexity" evidence="1">
    <location>
        <begin position="1"/>
        <end position="11"/>
    </location>
</feature>
<proteinExistence type="predicted"/>
<dbReference type="Proteomes" id="UP000663760">
    <property type="component" value="Chromosome 8"/>
</dbReference>
<dbReference type="AlphaFoldDB" id="A0A7I8KTF8"/>
<sequence>MSSSSKSFLSSGDARLTSPNKATSLNPNAAEFVPSALRSLPANNRNVDVARMEVPGTSRKTVLHRSMSNVSNHSDDEAYQFWHCQLPDDITPDFNVMGEEDFQARSDLSHAGLSINDGVKPPIFSMTNDSHILGKQLEISPQGSEQKSLKEKTDYAGRPAIEDYSSTPLLHSRTNNLDKQFMNDSWHLTNCRDGGQYSGDPGAGFLKGLLNEHGASENMTVEHVEFLSSQFPDFALESLAEVYYANGCDLNSTIEMLSQLELKVDVGFSPNMGSKASSAPSLNDLNIHSVPDNVNRLPKHGGKELQQAKDAFRFVDKEGFSLFKSPFSGEPLGTRDFVPSFHKTRSQDSEDWKYERDGSTDARISLIRNSQILTSSYNVPGKAVIGDKLGGYGKTSVAPQWHETGDVVAQMYSDMREEAQDIARLRNAFYEQREKQAYLIGSKTLGKELGAKGQMYNIQMKEVQEKPREVMQQQRGPNPLIDLHGLHVNEAIHVLKHELSILRRTAKSAGRRLQVMVCVGVEGPTRSPRPQMRLPVVVQQYLLHENLQFSEDQPGLLRVVIC</sequence>
<feature type="region of interest" description="Disordered" evidence="1">
    <location>
        <begin position="1"/>
        <end position="27"/>
    </location>
</feature>
<dbReference type="EMBL" id="LR746271">
    <property type="protein sequence ID" value="CAA7400762.1"/>
    <property type="molecule type" value="Genomic_DNA"/>
</dbReference>
<protein>
    <recommendedName>
        <fullName evidence="2">DUF1771 domain-containing protein</fullName>
    </recommendedName>
</protein>
<dbReference type="SMART" id="SM01162">
    <property type="entry name" value="DUF1771"/>
    <property type="match status" value="1"/>
</dbReference>
<dbReference type="SUPFAM" id="SSF160443">
    <property type="entry name" value="SMR domain-like"/>
    <property type="match status" value="1"/>
</dbReference>
<evidence type="ECO:0000313" key="4">
    <source>
        <dbReference type="Proteomes" id="UP000663760"/>
    </source>
</evidence>
<gene>
    <name evidence="3" type="ORF">SI8410_08011440</name>
</gene>
<dbReference type="Pfam" id="PF07145">
    <property type="entry name" value="PAM2"/>
    <property type="match status" value="1"/>
</dbReference>
<evidence type="ECO:0000256" key="1">
    <source>
        <dbReference type="SAM" id="MobiDB-lite"/>
    </source>
</evidence>
<organism evidence="3 4">
    <name type="scientific">Spirodela intermedia</name>
    <name type="common">Intermediate duckweed</name>
    <dbReference type="NCBI Taxonomy" id="51605"/>
    <lineage>
        <taxon>Eukaryota</taxon>
        <taxon>Viridiplantae</taxon>
        <taxon>Streptophyta</taxon>
        <taxon>Embryophyta</taxon>
        <taxon>Tracheophyta</taxon>
        <taxon>Spermatophyta</taxon>
        <taxon>Magnoliopsida</taxon>
        <taxon>Liliopsida</taxon>
        <taxon>Araceae</taxon>
        <taxon>Lemnoideae</taxon>
        <taxon>Spirodela</taxon>
    </lineage>
</organism>
<dbReference type="CDD" id="cd14371">
    <property type="entry name" value="CUE_CID7_like"/>
    <property type="match status" value="1"/>
</dbReference>
<dbReference type="PANTHER" id="PTHR46651">
    <property type="entry name" value="POLYADENYLATE-BINDING PROTEIN-INTERACTING PROTEIN 7"/>
    <property type="match status" value="1"/>
</dbReference>
<dbReference type="PANTHER" id="PTHR46651:SF1">
    <property type="entry name" value="SMALL MUTS RELATED FAMILY PROTEIN"/>
    <property type="match status" value="1"/>
</dbReference>
<dbReference type="OrthoDB" id="3231855at2759"/>
<keyword evidence="4" id="KW-1185">Reference proteome</keyword>
<accession>A0A7I8KTF8</accession>
<dbReference type="InterPro" id="IPR009818">
    <property type="entry name" value="PAM2_motif"/>
</dbReference>
<feature type="domain" description="DUF1771" evidence="2">
    <location>
        <begin position="411"/>
        <end position="477"/>
    </location>
</feature>
<evidence type="ECO:0000259" key="2">
    <source>
        <dbReference type="SMART" id="SM01162"/>
    </source>
</evidence>
<dbReference type="InterPro" id="IPR036063">
    <property type="entry name" value="Smr_dom_sf"/>
</dbReference>
<name>A0A7I8KTF8_SPIIN</name>
<evidence type="ECO:0000313" key="3">
    <source>
        <dbReference type="EMBL" id="CAA7400762.1"/>
    </source>
</evidence>
<reference evidence="3" key="1">
    <citation type="submission" date="2020-02" db="EMBL/GenBank/DDBJ databases">
        <authorList>
            <person name="Scholz U."/>
            <person name="Mascher M."/>
            <person name="Fiebig A."/>
        </authorList>
    </citation>
    <scope>NUCLEOTIDE SEQUENCE</scope>
</reference>
<feature type="compositionally biased region" description="Polar residues" evidence="1">
    <location>
        <begin position="17"/>
        <end position="27"/>
    </location>
</feature>
<dbReference type="InterPro" id="IPR013899">
    <property type="entry name" value="DUF1771"/>
</dbReference>
<dbReference type="Gene3D" id="3.30.1370.110">
    <property type="match status" value="1"/>
</dbReference>
<dbReference type="InterPro" id="IPR041806">
    <property type="entry name" value="CID5/6/7_CUE"/>
</dbReference>